<evidence type="ECO:0000313" key="5">
    <source>
        <dbReference type="Proteomes" id="UP000587211"/>
    </source>
</evidence>
<keyword evidence="2" id="KW-0472">Membrane</keyword>
<sequence>MSAWTVRVPGRRAKPRVAAQPVTLPAEIAMVTEALTVVAVVCAWVVLQLLVLGGVAHDRAQHVLYAQFRTDLASATAPVGGVIEPGTAVSTLTVKRHGISEVVVEGTASSQTLDGPGHRRDTVLPGQPGTSVVYGRSSTFGAPFGGLADLRVGDTITTVTGQGRAAYEVSGVRRAGDPLPQPLVPGQGRLVLVGAEGQGRLAALSPGAVIYVDAELVSTPHEAGPARMTAVPAAEQPMGRDTSVLPLLALVLAGLGVLAGVATYARARLGRARAWVLLSAPVVALAWIATDLGMSLLPNLV</sequence>
<feature type="transmembrane region" description="Helical" evidence="2">
    <location>
        <begin position="272"/>
        <end position="290"/>
    </location>
</feature>
<keyword evidence="1 4" id="KW-0378">Hydrolase</keyword>
<dbReference type="InterPro" id="IPR023365">
    <property type="entry name" value="Sortase_dom-sf"/>
</dbReference>
<dbReference type="EC" id="3.4.22.70" evidence="4"/>
<reference evidence="4 5" key="1">
    <citation type="submission" date="2020-07" db="EMBL/GenBank/DDBJ databases">
        <title>Sequencing the genomes of 1000 actinobacteria strains.</title>
        <authorList>
            <person name="Klenk H.-P."/>
        </authorList>
    </citation>
    <scope>NUCLEOTIDE SEQUENCE [LARGE SCALE GENOMIC DNA]</scope>
    <source>
        <strain evidence="4 5">DSM 19087</strain>
    </source>
</reference>
<feature type="transmembrane region" description="Helical" evidence="2">
    <location>
        <begin position="244"/>
        <end position="265"/>
    </location>
</feature>
<comment type="caution">
    <text evidence="3">The sequence shown here is derived from an EMBL/GenBank/DDBJ whole genome shotgun (WGS) entry which is preliminary data.</text>
</comment>
<evidence type="ECO:0000256" key="2">
    <source>
        <dbReference type="SAM" id="Phobius"/>
    </source>
</evidence>
<dbReference type="SUPFAM" id="SSF63817">
    <property type="entry name" value="Sortase"/>
    <property type="match status" value="1"/>
</dbReference>
<evidence type="ECO:0000313" key="3">
    <source>
        <dbReference type="EMBL" id="MBD1271681.1"/>
    </source>
</evidence>
<dbReference type="GO" id="GO:0016787">
    <property type="term" value="F:hydrolase activity"/>
    <property type="evidence" value="ECO:0007669"/>
    <property type="project" value="UniProtKB-KW"/>
</dbReference>
<keyword evidence="2" id="KW-1133">Transmembrane helix</keyword>
<accession>A0A8I0FZ76</accession>
<reference evidence="3" key="2">
    <citation type="submission" date="2020-09" db="EMBL/GenBank/DDBJ databases">
        <title>Novel species in genus Aeromicrobium.</title>
        <authorList>
            <person name="Zhang G."/>
        </authorList>
    </citation>
    <scope>NUCLEOTIDE SEQUENCE</scope>
    <source>
        <strain evidence="3">SSW1-57</strain>
    </source>
</reference>
<evidence type="ECO:0000256" key="1">
    <source>
        <dbReference type="ARBA" id="ARBA00022801"/>
    </source>
</evidence>
<protein>
    <submittedName>
        <fullName evidence="3 4">Sortase</fullName>
        <ecNumber evidence="4">3.4.22.70</ecNumber>
    </submittedName>
</protein>
<gene>
    <name evidence="4" type="ORF">BJ975_000947</name>
    <name evidence="3" type="ORF">IDH50_15660</name>
</gene>
<dbReference type="EMBL" id="JACWMT010000003">
    <property type="protein sequence ID" value="MBD1271681.1"/>
    <property type="molecule type" value="Genomic_DNA"/>
</dbReference>
<evidence type="ECO:0000313" key="4">
    <source>
        <dbReference type="EMBL" id="NYI37572.1"/>
    </source>
</evidence>
<dbReference type="RefSeq" id="WP_179424071.1">
    <property type="nucleotide sequence ID" value="NZ_BAAAMP010000003.1"/>
</dbReference>
<name>A0A8I0FZ76_9ACTN</name>
<dbReference type="Pfam" id="PF04203">
    <property type="entry name" value="Sortase"/>
    <property type="match status" value="1"/>
</dbReference>
<dbReference type="Proteomes" id="UP000659061">
    <property type="component" value="Unassembled WGS sequence"/>
</dbReference>
<keyword evidence="5" id="KW-1185">Reference proteome</keyword>
<dbReference type="EMBL" id="JACBZN010000001">
    <property type="protein sequence ID" value="NYI37572.1"/>
    <property type="molecule type" value="Genomic_DNA"/>
</dbReference>
<proteinExistence type="predicted"/>
<dbReference type="Gene3D" id="2.40.260.10">
    <property type="entry name" value="Sortase"/>
    <property type="match status" value="1"/>
</dbReference>
<organism evidence="3 6">
    <name type="scientific">Aeromicrobium tamlense</name>
    <dbReference type="NCBI Taxonomy" id="375541"/>
    <lineage>
        <taxon>Bacteria</taxon>
        <taxon>Bacillati</taxon>
        <taxon>Actinomycetota</taxon>
        <taxon>Actinomycetes</taxon>
        <taxon>Propionibacteriales</taxon>
        <taxon>Nocardioidaceae</taxon>
        <taxon>Aeromicrobium</taxon>
    </lineage>
</organism>
<dbReference type="AlphaFoldDB" id="A0A8I0FZ76"/>
<dbReference type="Proteomes" id="UP000587211">
    <property type="component" value="Unassembled WGS sequence"/>
</dbReference>
<dbReference type="InterPro" id="IPR005754">
    <property type="entry name" value="Sortase"/>
</dbReference>
<evidence type="ECO:0000313" key="6">
    <source>
        <dbReference type="Proteomes" id="UP000659061"/>
    </source>
</evidence>
<keyword evidence="2" id="KW-0812">Transmembrane</keyword>